<keyword evidence="11" id="KW-1185">Reference proteome</keyword>
<comment type="similarity">
    <text evidence="3 9">Belongs to the CobD/CbiB family.</text>
</comment>
<evidence type="ECO:0000256" key="3">
    <source>
        <dbReference type="ARBA" id="ARBA00006263"/>
    </source>
</evidence>
<evidence type="ECO:0000256" key="9">
    <source>
        <dbReference type="HAMAP-Rule" id="MF_00024"/>
    </source>
</evidence>
<keyword evidence="7 9" id="KW-1133">Transmembrane helix</keyword>
<feature type="transmembrane region" description="Helical" evidence="9">
    <location>
        <begin position="180"/>
        <end position="197"/>
    </location>
</feature>
<keyword evidence="4 9" id="KW-1003">Cell membrane</keyword>
<feature type="transmembrane region" description="Helical" evidence="9">
    <location>
        <begin position="101"/>
        <end position="122"/>
    </location>
</feature>
<dbReference type="AlphaFoldDB" id="A0A4P6K3I1"/>
<evidence type="ECO:0000256" key="5">
    <source>
        <dbReference type="ARBA" id="ARBA00022573"/>
    </source>
</evidence>
<proteinExistence type="inferred from homology"/>
<protein>
    <recommendedName>
        <fullName evidence="9">Cobalamin biosynthesis protein CobD</fullName>
    </recommendedName>
</protein>
<dbReference type="GO" id="GO:0009236">
    <property type="term" value="P:cobalamin biosynthetic process"/>
    <property type="evidence" value="ECO:0007669"/>
    <property type="project" value="UniProtKB-UniRule"/>
</dbReference>
<comment type="caution">
    <text evidence="9">Lacks conserved residue(s) required for the propagation of feature annotation.</text>
</comment>
<keyword evidence="6 9" id="KW-0812">Transmembrane</keyword>
<evidence type="ECO:0000256" key="2">
    <source>
        <dbReference type="ARBA" id="ARBA00004953"/>
    </source>
</evidence>
<dbReference type="PANTHER" id="PTHR34308:SF1">
    <property type="entry name" value="COBALAMIN BIOSYNTHESIS PROTEIN CBIB"/>
    <property type="match status" value="1"/>
</dbReference>
<comment type="function">
    <text evidence="9">Converts cobyric acid to cobinamide by the addition of aminopropanol on the F carboxylic group.</text>
</comment>
<comment type="subcellular location">
    <subcellularLocation>
        <location evidence="1 9">Cell membrane</location>
        <topology evidence="1 9">Multi-pass membrane protein</topology>
    </subcellularLocation>
</comment>
<dbReference type="PANTHER" id="PTHR34308">
    <property type="entry name" value="COBALAMIN BIOSYNTHESIS PROTEIN CBIB"/>
    <property type="match status" value="1"/>
</dbReference>
<evidence type="ECO:0000313" key="11">
    <source>
        <dbReference type="Proteomes" id="UP000290365"/>
    </source>
</evidence>
<evidence type="ECO:0000256" key="7">
    <source>
        <dbReference type="ARBA" id="ARBA00022989"/>
    </source>
</evidence>
<dbReference type="Proteomes" id="UP000290365">
    <property type="component" value="Chromosome"/>
</dbReference>
<dbReference type="KEGG" id="kbs:EPA93_44760"/>
<dbReference type="OrthoDB" id="9811967at2"/>
<dbReference type="GO" id="GO:0015420">
    <property type="term" value="F:ABC-type vitamin B12 transporter activity"/>
    <property type="evidence" value="ECO:0007669"/>
    <property type="project" value="UniProtKB-UniRule"/>
</dbReference>
<keyword evidence="8 9" id="KW-0472">Membrane</keyword>
<evidence type="ECO:0000256" key="4">
    <source>
        <dbReference type="ARBA" id="ARBA00022475"/>
    </source>
</evidence>
<dbReference type="Pfam" id="PF03186">
    <property type="entry name" value="CobD_Cbib"/>
    <property type="match status" value="1"/>
</dbReference>
<gene>
    <name evidence="9 10" type="primary">cobD</name>
    <name evidence="10" type="ORF">EPA93_44760</name>
</gene>
<dbReference type="GO" id="GO:0005886">
    <property type="term" value="C:plasma membrane"/>
    <property type="evidence" value="ECO:0007669"/>
    <property type="project" value="UniProtKB-SubCell"/>
</dbReference>
<feature type="transmembrane region" description="Helical" evidence="9">
    <location>
        <begin position="223"/>
        <end position="244"/>
    </location>
</feature>
<feature type="transmembrane region" description="Helical" evidence="9">
    <location>
        <begin position="59"/>
        <end position="80"/>
    </location>
</feature>
<accession>A0A4P6K3I1</accession>
<dbReference type="RefSeq" id="WP_129893773.1">
    <property type="nucleotide sequence ID" value="NZ_CP035758.1"/>
</dbReference>
<dbReference type="EMBL" id="CP035758">
    <property type="protein sequence ID" value="QBD82704.1"/>
    <property type="molecule type" value="Genomic_DNA"/>
</dbReference>
<organism evidence="10 11">
    <name type="scientific">Ktedonosporobacter rubrisoli</name>
    <dbReference type="NCBI Taxonomy" id="2509675"/>
    <lineage>
        <taxon>Bacteria</taxon>
        <taxon>Bacillati</taxon>
        <taxon>Chloroflexota</taxon>
        <taxon>Ktedonobacteria</taxon>
        <taxon>Ktedonobacterales</taxon>
        <taxon>Ktedonosporobacteraceae</taxon>
        <taxon>Ktedonosporobacter</taxon>
    </lineage>
</organism>
<dbReference type="InterPro" id="IPR004485">
    <property type="entry name" value="Cobalamin_biosynth_CobD/CbiB"/>
</dbReference>
<keyword evidence="5 9" id="KW-0169">Cobalamin biosynthesis</keyword>
<dbReference type="HAMAP" id="MF_00024">
    <property type="entry name" value="CobD_CbiB"/>
    <property type="match status" value="1"/>
</dbReference>
<dbReference type="NCBIfam" id="TIGR00380">
    <property type="entry name" value="cobal_cbiB"/>
    <property type="match status" value="1"/>
</dbReference>
<reference evidence="10 11" key="1">
    <citation type="submission" date="2019-01" db="EMBL/GenBank/DDBJ databases">
        <title>Ktedonosporobacter rubrisoli SCAWS-G2.</title>
        <authorList>
            <person name="Huang Y."/>
            <person name="Yan B."/>
        </authorList>
    </citation>
    <scope>NUCLEOTIDE SEQUENCE [LARGE SCALE GENOMIC DNA]</scope>
    <source>
        <strain evidence="10 11">SCAWS-G2</strain>
    </source>
</reference>
<evidence type="ECO:0000313" key="10">
    <source>
        <dbReference type="EMBL" id="QBD82704.1"/>
    </source>
</evidence>
<name>A0A4P6K3I1_KTERU</name>
<evidence type="ECO:0000256" key="1">
    <source>
        <dbReference type="ARBA" id="ARBA00004651"/>
    </source>
</evidence>
<sequence length="328" mass="36098">MNIVKHKRSKECFADIAPLIALAVDWIGEPPAAWHPVVWYGKLIRKLKSGAPRKKKAQLLYGIAMLLLAAPLALFPAYLFQRQAASLRSWIQQRGHKRLARGVYALAVGGALKPFLALRLLVKAGSQVRSALEQDDTPAARQALRSLVSRDCSNLTPELAAAAAIESLAENLSDSVVAPLFYYMIAGLPGAAAYRLFNTFDSMIGYHGKYEYLGKAAARLDDALNLLPSRLTALLIMLCAPLFGGDRRNAWRIWRRDARKTASPNAGQPMAAAAGALNIQLEKVAHYKLGDAQKQVSAADIKRAERMVWWVGGLAFVLVACCRRWRRI</sequence>
<dbReference type="GO" id="GO:0048472">
    <property type="term" value="F:threonine-phosphate decarboxylase activity"/>
    <property type="evidence" value="ECO:0007669"/>
    <property type="project" value="InterPro"/>
</dbReference>
<comment type="pathway">
    <text evidence="2 9">Cofactor biosynthesis; adenosylcobalamin biosynthesis.</text>
</comment>
<evidence type="ECO:0000256" key="8">
    <source>
        <dbReference type="ARBA" id="ARBA00023136"/>
    </source>
</evidence>
<dbReference type="UniPathway" id="UPA00148"/>
<evidence type="ECO:0000256" key="6">
    <source>
        <dbReference type="ARBA" id="ARBA00022692"/>
    </source>
</evidence>